<protein>
    <recommendedName>
        <fullName evidence="6">Trafficking protein particle complex subunit 11</fullName>
    </recommendedName>
</protein>
<dbReference type="SUPFAM" id="SSF48452">
    <property type="entry name" value="TPR-like"/>
    <property type="match status" value="1"/>
</dbReference>
<dbReference type="Proteomes" id="UP000284842">
    <property type="component" value="Unassembled WGS sequence"/>
</dbReference>
<feature type="compositionally biased region" description="Basic and acidic residues" evidence="1">
    <location>
        <begin position="164"/>
        <end position="181"/>
    </location>
</feature>
<evidence type="ECO:0000313" key="4">
    <source>
        <dbReference type="EMBL" id="PPQ63022.1"/>
    </source>
</evidence>
<accession>A0A409V8U5</accession>
<dbReference type="InterPro" id="IPR021773">
    <property type="entry name" value="TPC11"/>
</dbReference>
<feature type="region of interest" description="Disordered" evidence="1">
    <location>
        <begin position="96"/>
        <end position="117"/>
    </location>
</feature>
<dbReference type="Pfam" id="PF11817">
    <property type="entry name" value="Foie-gras_1"/>
    <property type="match status" value="1"/>
</dbReference>
<feature type="compositionally biased region" description="Pro residues" evidence="1">
    <location>
        <begin position="35"/>
        <end position="47"/>
    </location>
</feature>
<evidence type="ECO:0000259" key="2">
    <source>
        <dbReference type="Pfam" id="PF07919"/>
    </source>
</evidence>
<evidence type="ECO:0000313" key="5">
    <source>
        <dbReference type="Proteomes" id="UP000284842"/>
    </source>
</evidence>
<evidence type="ECO:0000256" key="1">
    <source>
        <dbReference type="SAM" id="MobiDB-lite"/>
    </source>
</evidence>
<organism evidence="4 5">
    <name type="scientific">Panaeolus cyanescens</name>
    <dbReference type="NCBI Taxonomy" id="181874"/>
    <lineage>
        <taxon>Eukaryota</taxon>
        <taxon>Fungi</taxon>
        <taxon>Dikarya</taxon>
        <taxon>Basidiomycota</taxon>
        <taxon>Agaricomycotina</taxon>
        <taxon>Agaricomycetes</taxon>
        <taxon>Agaricomycetidae</taxon>
        <taxon>Agaricales</taxon>
        <taxon>Agaricineae</taxon>
        <taxon>Galeropsidaceae</taxon>
        <taxon>Panaeolus</taxon>
    </lineage>
</organism>
<keyword evidence="5" id="KW-1185">Reference proteome</keyword>
<gene>
    <name evidence="4" type="ORF">CVT24_005968</name>
</gene>
<dbReference type="PANTHER" id="PTHR14374">
    <property type="entry name" value="FOIE GRAS"/>
    <property type="match status" value="1"/>
</dbReference>
<sequence length="1318" mass="146824">MNSYPPELLTQLAPVMFVAGLDVQTSTATITPSSPSTPTPPIPTPPKSQDPFQVLILRLRDALLAQRKVAIWQPEKNKTFQVVLVDTDVKFPPRKLVPSDDPSYSAAHSPLSPLTPTSPLHPDGLIAPIWIRKHTTLLPSVFVLFLRLYEHPTYASRSPLDLPDSEKEREREAEERRRDSELAADVAQRKKMTGERGIKLTVVLMASRRMLGEFYNDGFNTFNLINYLDDPALDNRLTFIRRQSALDSRAALFVLSPVSPAELNEFVRSLQQALYEPAVEYYTTHSKRVRRKRNRHSQGISGYPNATTGLGGLNIARPLRPEGWTVRYEYKMACFAEFRSEDEVALKHYQDAYETLTIMFGSTAMLPPRTKRWAEAKVLADCINLKIVKLYLYNNEHALALSHHNSHIRQFGDFSRGWGIGEETFEFWSWVARQHRVLAELLEQGTRSSLVLPAHKPLNSLSGLTPSQQNLRASGLDYDSVRALGLNPSQAMQHPGYYYYMAAKCTELRRERFLAALEAEAAGQPIVLSPGFTNEKKVEHLAIVNELYTKAYELFKKHSPASSQGQGRLTLWIAYRIAQTYYDAGKFDMAVRFFERIAKTYRREKWNQMLHPLLSTWYSCAQRLGDVELSIKLLIEMLGHDIADPDEPSALEEDLIAVLKSTVPTSSEEALVVHLEEARPIFEVSSVFWSQEVEIDDQAAFQLSLTSPRLVTISSIPFSKLTVKFSDTAACVVVNHDPTAPIESKGVRRVDLGPITGPEDEEEDESDEDESEASTPHEVKANLRWEAGETIIFTGSIHAKSIGTLKIESVVATIEENGWRVEVPLDLTSTEQNARWLGTLNPPRFIAVRREDPHSTLVKHRPHRLKISFQHQSPAYLDEDYPIDILVTNEDTQELETVLNVLLQPTVIDDVVNWIEIDGERSSGLIRGIFLGALAPGEKITKTIHLFNTGAAGDRSIDVSIQTRATSATSKETPPSDSETEDAAEQEDKEQEADHDTMEHLKMITVPTRAALVCNPIVQYNRSLESSSSLANLNTFDDTFWDGACGGEAMVAMKLQCTVPAGAGLRLESVSLERANHERAKVLECSADEVDEDVYPGEFIEGDEVCELTRISFAGEDEEDFPEEIVPGPGRFVVEWSRINKSGAPGSLTKSYFPLPPLKPPKDTLVALFSIPPVLHLHTPQTITLTLRNMHPSRSANVTIHLEPESLDGSWVVSGVRSGRVPLLLPRGGEEKVIWKIVPIECGWIKPPRVRVVDRRKPVGQGGVGSQAGAVVPAGTQSSADAGEVVKVIDVRYDVRREAEGGAHVDGEQGPGLVLVLP</sequence>
<evidence type="ECO:0008006" key="6">
    <source>
        <dbReference type="Google" id="ProtNLM"/>
    </source>
</evidence>
<feature type="region of interest" description="Disordered" evidence="1">
    <location>
        <begin position="27"/>
        <end position="47"/>
    </location>
</feature>
<feature type="compositionally biased region" description="Acidic residues" evidence="1">
    <location>
        <begin position="758"/>
        <end position="772"/>
    </location>
</feature>
<dbReference type="Pfam" id="PF07919">
    <property type="entry name" value="Gryzun"/>
    <property type="match status" value="1"/>
</dbReference>
<dbReference type="PANTHER" id="PTHR14374:SF0">
    <property type="entry name" value="TRAFFICKING PROTEIN PARTICLE COMPLEX SUBUNIT 11"/>
    <property type="match status" value="1"/>
</dbReference>
<dbReference type="EMBL" id="NHTK01006133">
    <property type="protein sequence ID" value="PPQ63022.1"/>
    <property type="molecule type" value="Genomic_DNA"/>
</dbReference>
<feature type="region of interest" description="Disordered" evidence="1">
    <location>
        <begin position="157"/>
        <end position="183"/>
    </location>
</feature>
<dbReference type="InterPro" id="IPR012880">
    <property type="entry name" value="Gryzun"/>
</dbReference>
<proteinExistence type="predicted"/>
<feature type="domain" description="Gryzun putative trafficking through Golgi" evidence="2">
    <location>
        <begin position="674"/>
        <end position="962"/>
    </location>
</feature>
<reference evidence="4 5" key="1">
    <citation type="journal article" date="2018" name="Evol. Lett.">
        <title>Horizontal gene cluster transfer increased hallucinogenic mushroom diversity.</title>
        <authorList>
            <person name="Reynolds H.T."/>
            <person name="Vijayakumar V."/>
            <person name="Gluck-Thaler E."/>
            <person name="Korotkin H.B."/>
            <person name="Matheny P.B."/>
            <person name="Slot J.C."/>
        </authorList>
    </citation>
    <scope>NUCLEOTIDE SEQUENCE [LARGE SCALE GENOMIC DNA]</scope>
    <source>
        <strain evidence="4 5">2629</strain>
    </source>
</reference>
<feature type="compositionally biased region" description="Polar residues" evidence="1">
    <location>
        <begin position="964"/>
        <end position="977"/>
    </location>
</feature>
<dbReference type="OrthoDB" id="6278596at2759"/>
<name>A0A409V8U5_9AGAR</name>
<feature type="domain" description="Trafficking protein particle complex subunit 11" evidence="3">
    <location>
        <begin position="372"/>
        <end position="639"/>
    </location>
</feature>
<feature type="compositionally biased region" description="Low complexity" evidence="1">
    <location>
        <begin position="108"/>
        <end position="117"/>
    </location>
</feature>
<comment type="caution">
    <text evidence="4">The sequence shown here is derived from an EMBL/GenBank/DDBJ whole genome shotgun (WGS) entry which is preliminary data.</text>
</comment>
<evidence type="ECO:0000259" key="3">
    <source>
        <dbReference type="Pfam" id="PF11817"/>
    </source>
</evidence>
<feature type="region of interest" description="Disordered" evidence="1">
    <location>
        <begin position="744"/>
        <end position="779"/>
    </location>
</feature>
<dbReference type="STRING" id="181874.A0A409V8U5"/>
<feature type="compositionally biased region" description="Acidic residues" evidence="1">
    <location>
        <begin position="978"/>
        <end position="991"/>
    </location>
</feature>
<dbReference type="InterPro" id="IPR011990">
    <property type="entry name" value="TPR-like_helical_dom_sf"/>
</dbReference>
<feature type="region of interest" description="Disordered" evidence="1">
    <location>
        <begin position="964"/>
        <end position="997"/>
    </location>
</feature>
<dbReference type="InParanoid" id="A0A409V8U5"/>